<comment type="pathway">
    <text evidence="2">Amino-acid biosynthesis; L-cysteine biosynthesis; L-cysteine from L-serine: step 1/2.</text>
</comment>
<dbReference type="Pfam" id="PF00132">
    <property type="entry name" value="Hexapep"/>
    <property type="match status" value="1"/>
</dbReference>
<evidence type="ECO:0000256" key="13">
    <source>
        <dbReference type="SAM" id="MobiDB-lite"/>
    </source>
</evidence>
<evidence type="ECO:0000256" key="1">
    <source>
        <dbReference type="ARBA" id="ARBA00004496"/>
    </source>
</evidence>
<dbReference type="GO" id="GO:0006535">
    <property type="term" value="P:cysteine biosynthetic process from serine"/>
    <property type="evidence" value="ECO:0007669"/>
    <property type="project" value="InterPro"/>
</dbReference>
<dbReference type="Pfam" id="PF06426">
    <property type="entry name" value="SATase_N"/>
    <property type="match status" value="1"/>
</dbReference>
<dbReference type="InterPro" id="IPR010493">
    <property type="entry name" value="Ser_AcTrfase_N"/>
</dbReference>
<feature type="compositionally biased region" description="Polar residues" evidence="13">
    <location>
        <begin position="235"/>
        <end position="259"/>
    </location>
</feature>
<dbReference type="STRING" id="34059.A9308_00850"/>
<dbReference type="InterPro" id="IPR053376">
    <property type="entry name" value="Serine_acetyltransferase"/>
</dbReference>
<dbReference type="EMBL" id="LZMZ01000052">
    <property type="protein sequence ID" value="OBX73689.1"/>
    <property type="molecule type" value="Genomic_DNA"/>
</dbReference>
<gene>
    <name evidence="15" type="ORF">A9308_00850</name>
</gene>
<evidence type="ECO:0000256" key="5">
    <source>
        <dbReference type="ARBA" id="ARBA00018522"/>
    </source>
</evidence>
<evidence type="ECO:0000256" key="4">
    <source>
        <dbReference type="ARBA" id="ARBA00013266"/>
    </source>
</evidence>
<feature type="region of interest" description="Disordered" evidence="13">
    <location>
        <begin position="202"/>
        <end position="259"/>
    </location>
</feature>
<dbReference type="GO" id="GO:0005737">
    <property type="term" value="C:cytoplasm"/>
    <property type="evidence" value="ECO:0007669"/>
    <property type="project" value="UniProtKB-SubCell"/>
</dbReference>
<evidence type="ECO:0000313" key="16">
    <source>
        <dbReference type="Proteomes" id="UP000092508"/>
    </source>
</evidence>
<reference evidence="15 16" key="1">
    <citation type="submission" date="2016-06" db="EMBL/GenBank/DDBJ databases">
        <title>Draft genome of Moraxella atlantae CCUG 66109.</title>
        <authorList>
            <person name="Salva-Serra F."/>
            <person name="Engstrom-Jakobsson H."/>
            <person name="Thorell K."/>
            <person name="Gonzales-Siles L."/>
            <person name="Karlsson R."/>
            <person name="Boulund F."/>
            <person name="Engstrand L."/>
            <person name="Kristiansson E."/>
            <person name="Moore E."/>
        </authorList>
    </citation>
    <scope>NUCLEOTIDE SEQUENCE [LARGE SCALE GENOMIC DNA]</scope>
    <source>
        <strain evidence="15 16">CCUG 66109</strain>
    </source>
</reference>
<evidence type="ECO:0000256" key="2">
    <source>
        <dbReference type="ARBA" id="ARBA00004876"/>
    </source>
</evidence>
<evidence type="ECO:0000256" key="9">
    <source>
        <dbReference type="ARBA" id="ARBA00022737"/>
    </source>
</evidence>
<dbReference type="OrthoDB" id="9801456at2"/>
<dbReference type="InterPro" id="IPR005881">
    <property type="entry name" value="Ser_O-AcTrfase"/>
</dbReference>
<evidence type="ECO:0000313" key="15">
    <source>
        <dbReference type="EMBL" id="OBX73689.1"/>
    </source>
</evidence>
<feature type="domain" description="Serine acetyltransferase N-terminal" evidence="14">
    <location>
        <begin position="15"/>
        <end position="49"/>
    </location>
</feature>
<comment type="subcellular location">
    <subcellularLocation>
        <location evidence="1">Cytoplasm</location>
    </subcellularLocation>
</comment>
<dbReference type="Gene3D" id="1.10.3130.10">
    <property type="entry name" value="serine acetyltransferase, domain 1"/>
    <property type="match status" value="1"/>
</dbReference>
<dbReference type="SUPFAM" id="SSF51161">
    <property type="entry name" value="Trimeric LpxA-like enzymes"/>
    <property type="match status" value="1"/>
</dbReference>
<accession>A0A1B8Q8U4</accession>
<dbReference type="Proteomes" id="UP000092508">
    <property type="component" value="Unassembled WGS sequence"/>
</dbReference>
<evidence type="ECO:0000256" key="3">
    <source>
        <dbReference type="ARBA" id="ARBA00007274"/>
    </source>
</evidence>
<evidence type="ECO:0000256" key="12">
    <source>
        <dbReference type="ARBA" id="ARBA00049486"/>
    </source>
</evidence>
<dbReference type="GO" id="GO:0009001">
    <property type="term" value="F:serine O-acetyltransferase activity"/>
    <property type="evidence" value="ECO:0007669"/>
    <property type="project" value="UniProtKB-EC"/>
</dbReference>
<evidence type="ECO:0000259" key="14">
    <source>
        <dbReference type="Pfam" id="PF06426"/>
    </source>
</evidence>
<evidence type="ECO:0000256" key="11">
    <source>
        <dbReference type="ARBA" id="ARBA00023315"/>
    </source>
</evidence>
<keyword evidence="9" id="KW-0677">Repeat</keyword>
<dbReference type="NCBIfam" id="TIGR01172">
    <property type="entry name" value="cysE"/>
    <property type="match status" value="1"/>
</dbReference>
<dbReference type="InterPro" id="IPR042122">
    <property type="entry name" value="Ser_AcTrfase_N_sf"/>
</dbReference>
<dbReference type="PANTHER" id="PTHR42811">
    <property type="entry name" value="SERINE ACETYLTRANSFERASE"/>
    <property type="match status" value="1"/>
</dbReference>
<keyword evidence="10" id="KW-0198">Cysteine biosynthesis</keyword>
<keyword evidence="11" id="KW-0012">Acyltransferase</keyword>
<evidence type="ECO:0000256" key="8">
    <source>
        <dbReference type="ARBA" id="ARBA00022679"/>
    </source>
</evidence>
<dbReference type="FunFam" id="1.10.3130.10:FF:000003">
    <property type="entry name" value="Serine acetyltransferase"/>
    <property type="match status" value="1"/>
</dbReference>
<dbReference type="UniPathway" id="UPA00136">
    <property type="reaction ID" value="UER00199"/>
</dbReference>
<keyword evidence="8 15" id="KW-0808">Transferase</keyword>
<dbReference type="InterPro" id="IPR011004">
    <property type="entry name" value="Trimer_LpxA-like_sf"/>
</dbReference>
<dbReference type="InterPro" id="IPR045304">
    <property type="entry name" value="LbH_SAT"/>
</dbReference>
<feature type="compositionally biased region" description="Basic and acidic residues" evidence="13">
    <location>
        <begin position="216"/>
        <end position="230"/>
    </location>
</feature>
<keyword evidence="6" id="KW-0963">Cytoplasm</keyword>
<organism evidence="15 16">
    <name type="scientific">Faucicola atlantae</name>
    <dbReference type="NCBI Taxonomy" id="34059"/>
    <lineage>
        <taxon>Bacteria</taxon>
        <taxon>Pseudomonadati</taxon>
        <taxon>Pseudomonadota</taxon>
        <taxon>Gammaproteobacteria</taxon>
        <taxon>Moraxellales</taxon>
        <taxon>Moraxellaceae</taxon>
        <taxon>Faucicola</taxon>
    </lineage>
</organism>
<dbReference type="FunFam" id="2.160.10.10:FF:000007">
    <property type="entry name" value="Serine acetyltransferase"/>
    <property type="match status" value="1"/>
</dbReference>
<keyword evidence="7" id="KW-0028">Amino-acid biosynthesis</keyword>
<name>A0A1B8Q8U4_9GAMM</name>
<evidence type="ECO:0000256" key="6">
    <source>
        <dbReference type="ARBA" id="ARBA00022490"/>
    </source>
</evidence>
<dbReference type="NCBIfam" id="NF041874">
    <property type="entry name" value="EPS_EpsC"/>
    <property type="match status" value="1"/>
</dbReference>
<evidence type="ECO:0000256" key="7">
    <source>
        <dbReference type="ARBA" id="ARBA00022605"/>
    </source>
</evidence>
<sequence>MLNRVRRFRHRWLLIRRELQEDVQAVFDRDPAARNTLEVLLTYPGVHALLLHRVAHGMWQRDLKGAARIVSFGNRFLTGIEIHPAAKIGRRFFIDHGMGVVIGETAEIGDDVTLYHGVTLGGVSLNEGKRHPTLQDGVVVGAGAKVLGGFTVGKYAKIGSNAVVVKEVPEGATMVGSAARMILDKNLAQKAGLDSLANNSAIPEPAVNSAPPLTDPAHEKQAAHPTKNDLRAVNLPTNQPTDSIDQSNGTKPASQTANNTAVEAERHAIFHQYGVDPNSPDPIIQTFLKLLEHIHQSDARLDELQAAMCRLDPNFCKKQYPQLKAIDLDAVAPQVILSDEP</sequence>
<comment type="catalytic activity">
    <reaction evidence="12">
        <text>L-serine + acetyl-CoA = O-acetyl-L-serine + CoA</text>
        <dbReference type="Rhea" id="RHEA:24560"/>
        <dbReference type="ChEBI" id="CHEBI:33384"/>
        <dbReference type="ChEBI" id="CHEBI:57287"/>
        <dbReference type="ChEBI" id="CHEBI:57288"/>
        <dbReference type="ChEBI" id="CHEBI:58340"/>
        <dbReference type="EC" id="2.3.1.30"/>
    </reaction>
</comment>
<protein>
    <recommendedName>
        <fullName evidence="5">Serine acetyltransferase</fullName>
        <ecNumber evidence="4">2.3.1.30</ecNumber>
    </recommendedName>
</protein>
<comment type="similarity">
    <text evidence="3">Belongs to the transferase hexapeptide repeat family.</text>
</comment>
<dbReference type="InterPro" id="IPR001451">
    <property type="entry name" value="Hexapep"/>
</dbReference>
<proteinExistence type="inferred from homology"/>
<comment type="caution">
    <text evidence="15">The sequence shown here is derived from an EMBL/GenBank/DDBJ whole genome shotgun (WGS) entry which is preliminary data.</text>
</comment>
<dbReference type="CDD" id="cd03354">
    <property type="entry name" value="LbH_SAT"/>
    <property type="match status" value="1"/>
</dbReference>
<dbReference type="Gene3D" id="2.160.10.10">
    <property type="entry name" value="Hexapeptide repeat proteins"/>
    <property type="match status" value="1"/>
</dbReference>
<dbReference type="AlphaFoldDB" id="A0A1B8Q8U4"/>
<evidence type="ECO:0000256" key="10">
    <source>
        <dbReference type="ARBA" id="ARBA00023192"/>
    </source>
</evidence>
<dbReference type="EC" id="2.3.1.30" evidence="4"/>